<dbReference type="AlphaFoldDB" id="A0A835YQZ4"/>
<feature type="non-terminal residue" evidence="4">
    <location>
        <position position="1"/>
    </location>
</feature>
<evidence type="ECO:0000313" key="5">
    <source>
        <dbReference type="Proteomes" id="UP000664859"/>
    </source>
</evidence>
<evidence type="ECO:0000256" key="2">
    <source>
        <dbReference type="ARBA" id="ARBA00022833"/>
    </source>
</evidence>
<accession>A0A835YQZ4</accession>
<comment type="caution">
    <text evidence="4">The sequence shown here is derived from an EMBL/GenBank/DDBJ whole genome shotgun (WGS) entry which is preliminary data.</text>
</comment>
<sequence>VPAQVSYAPTAIAAVATHGHSYQPCLLQLPCRCAACGETAWGALGLSRVCICLTCGVRVHRQCARSAAVPRCAARAEF</sequence>
<feature type="domain" description="Phorbol-ester/DAG-type" evidence="3">
    <location>
        <begin position="19"/>
        <end position="72"/>
    </location>
</feature>
<evidence type="ECO:0000259" key="3">
    <source>
        <dbReference type="PROSITE" id="PS50081"/>
    </source>
</evidence>
<dbReference type="InterPro" id="IPR046349">
    <property type="entry name" value="C1-like_sf"/>
</dbReference>
<dbReference type="EMBL" id="JAFCMP010000501">
    <property type="protein sequence ID" value="KAG5179038.1"/>
    <property type="molecule type" value="Genomic_DNA"/>
</dbReference>
<gene>
    <name evidence="4" type="ORF">JKP88DRAFT_131714</name>
</gene>
<dbReference type="InterPro" id="IPR002219">
    <property type="entry name" value="PKC_DAG/PE"/>
</dbReference>
<organism evidence="4 5">
    <name type="scientific">Tribonema minus</name>
    <dbReference type="NCBI Taxonomy" id="303371"/>
    <lineage>
        <taxon>Eukaryota</taxon>
        <taxon>Sar</taxon>
        <taxon>Stramenopiles</taxon>
        <taxon>Ochrophyta</taxon>
        <taxon>PX clade</taxon>
        <taxon>Xanthophyceae</taxon>
        <taxon>Tribonematales</taxon>
        <taxon>Tribonemataceae</taxon>
        <taxon>Tribonema</taxon>
    </lineage>
</organism>
<dbReference type="CDD" id="cd00029">
    <property type="entry name" value="C1"/>
    <property type="match status" value="1"/>
</dbReference>
<keyword evidence="2" id="KW-0862">Zinc</keyword>
<dbReference type="GO" id="GO:0046872">
    <property type="term" value="F:metal ion binding"/>
    <property type="evidence" value="ECO:0007669"/>
    <property type="project" value="UniProtKB-KW"/>
</dbReference>
<dbReference type="SUPFAM" id="SSF57889">
    <property type="entry name" value="Cysteine-rich domain"/>
    <property type="match status" value="1"/>
</dbReference>
<dbReference type="PROSITE" id="PS50081">
    <property type="entry name" value="ZF_DAG_PE_2"/>
    <property type="match status" value="1"/>
</dbReference>
<dbReference type="Gene3D" id="3.30.60.20">
    <property type="match status" value="1"/>
</dbReference>
<protein>
    <recommendedName>
        <fullName evidence="3">Phorbol-ester/DAG-type domain-containing protein</fullName>
    </recommendedName>
</protein>
<evidence type="ECO:0000256" key="1">
    <source>
        <dbReference type="ARBA" id="ARBA00022723"/>
    </source>
</evidence>
<reference evidence="4" key="1">
    <citation type="submission" date="2021-02" db="EMBL/GenBank/DDBJ databases">
        <title>First Annotated Genome of the Yellow-green Alga Tribonema minus.</title>
        <authorList>
            <person name="Mahan K.M."/>
        </authorList>
    </citation>
    <scope>NUCLEOTIDE SEQUENCE</scope>
    <source>
        <strain evidence="4">UTEX B ZZ1240</strain>
    </source>
</reference>
<proteinExistence type="predicted"/>
<name>A0A835YQZ4_9STRA</name>
<dbReference type="Proteomes" id="UP000664859">
    <property type="component" value="Unassembled WGS sequence"/>
</dbReference>
<evidence type="ECO:0000313" key="4">
    <source>
        <dbReference type="EMBL" id="KAG5179038.1"/>
    </source>
</evidence>
<feature type="non-terminal residue" evidence="4">
    <location>
        <position position="78"/>
    </location>
</feature>
<keyword evidence="5" id="KW-1185">Reference proteome</keyword>
<keyword evidence="1" id="KW-0479">Metal-binding</keyword>